<dbReference type="EMBL" id="LAZR01053456">
    <property type="protein sequence ID" value="KKK80703.1"/>
    <property type="molecule type" value="Genomic_DNA"/>
</dbReference>
<reference evidence="1" key="1">
    <citation type="journal article" date="2015" name="Nature">
        <title>Complex archaea that bridge the gap between prokaryotes and eukaryotes.</title>
        <authorList>
            <person name="Spang A."/>
            <person name="Saw J.H."/>
            <person name="Jorgensen S.L."/>
            <person name="Zaremba-Niedzwiedzka K."/>
            <person name="Martijn J."/>
            <person name="Lind A.E."/>
            <person name="van Eijk R."/>
            <person name="Schleper C."/>
            <person name="Guy L."/>
            <person name="Ettema T.J."/>
        </authorList>
    </citation>
    <scope>NUCLEOTIDE SEQUENCE</scope>
</reference>
<feature type="non-terminal residue" evidence="1">
    <location>
        <position position="108"/>
    </location>
</feature>
<evidence type="ECO:0000313" key="1">
    <source>
        <dbReference type="EMBL" id="KKK80703.1"/>
    </source>
</evidence>
<sequence>MAEQSETLRPDMAILEQDDNRPRLLIQFYRLEQELDKSLPDHHWKASPEMRMMELLHATNVPLGLITNGEQWMLVHAPRGETTAFVSWYANLWFEEHITLRAFRSLLG</sequence>
<comment type="caution">
    <text evidence="1">The sequence shown here is derived from an EMBL/GenBank/DDBJ whole genome shotgun (WGS) entry which is preliminary data.</text>
</comment>
<protein>
    <submittedName>
        <fullName evidence="1">Uncharacterized protein</fullName>
    </submittedName>
</protein>
<gene>
    <name evidence="1" type="ORF">LCGC14_2820820</name>
</gene>
<dbReference type="AlphaFoldDB" id="A0A0F8YGW7"/>
<accession>A0A0F8YGW7</accession>
<proteinExistence type="predicted"/>
<name>A0A0F8YGW7_9ZZZZ</name>
<organism evidence="1">
    <name type="scientific">marine sediment metagenome</name>
    <dbReference type="NCBI Taxonomy" id="412755"/>
    <lineage>
        <taxon>unclassified sequences</taxon>
        <taxon>metagenomes</taxon>
        <taxon>ecological metagenomes</taxon>
    </lineage>
</organism>